<feature type="chain" id="PRO_5045241220" description="glucan endo-1,3-beta-D-glucosidase" evidence="9">
    <location>
        <begin position="18"/>
        <end position="447"/>
    </location>
</feature>
<sequence>MKYTAAIVLASAAAVSADCSVTSFEENGNWFCQAVSLIKYEGLDTTGTYSAVSAMNTDGTCSFEDKAYSGSIAPFDEELSVHVRGPAQLKQFAVYTAGSSSTKKRQEHKSHHKRHGHQHLHKKHTESKQEAARAVGDIVTAVIDGETVTWTNTYSGENGAVNAVNAAAAVETSSSKTTASAKSSTTKTKTSSTTTSTSVASGDYTRVAYYNAEDATADGLTFLGTYGGTGSGVWDTTYGSSLSYLSADGTTGAESSTVLDNVLVGDNIEYIITSDTECTSDGADCGFYRDGTVAYQGFAGADKVFLFEFTMPMTGNTDWNCDMPAIWLLNAKIPRTQQYGDCSCWGSNGRGCGEADLFEVLATGDTKAKSTFHFLNALGSSDYFDRPTSDYIKLAAVFRSSDSTASIKVLDSSVDFSSSLTADTVDSFIVEDSSSLLSSIEDFLSSL</sequence>
<dbReference type="InterPro" id="IPR018807">
    <property type="entry name" value="YJL171C/Tos1_N"/>
</dbReference>
<organism evidence="12 13">
    <name type="scientific">Seiridium unicorne</name>
    <dbReference type="NCBI Taxonomy" id="138068"/>
    <lineage>
        <taxon>Eukaryota</taxon>
        <taxon>Fungi</taxon>
        <taxon>Dikarya</taxon>
        <taxon>Ascomycota</taxon>
        <taxon>Pezizomycotina</taxon>
        <taxon>Sordariomycetes</taxon>
        <taxon>Xylariomycetidae</taxon>
        <taxon>Amphisphaeriales</taxon>
        <taxon>Sporocadaceae</taxon>
        <taxon>Seiridium</taxon>
    </lineage>
</organism>
<evidence type="ECO:0000256" key="9">
    <source>
        <dbReference type="SAM" id="SignalP"/>
    </source>
</evidence>
<keyword evidence="7" id="KW-0961">Cell wall biogenesis/degradation</keyword>
<protein>
    <recommendedName>
        <fullName evidence="3">glucan endo-1,3-beta-D-glucosidase</fullName>
        <ecNumber evidence="3">3.2.1.39</ecNumber>
    </recommendedName>
</protein>
<feature type="domain" description="Cell wall protein YJL171C/Tos1 N-terminal" evidence="11">
    <location>
        <begin position="38"/>
        <end position="96"/>
    </location>
</feature>
<evidence type="ECO:0000259" key="10">
    <source>
        <dbReference type="Pfam" id="PF10287"/>
    </source>
</evidence>
<name>A0ABR2UK09_9PEZI</name>
<evidence type="ECO:0000256" key="5">
    <source>
        <dbReference type="ARBA" id="ARBA00022801"/>
    </source>
</evidence>
<dbReference type="PANTHER" id="PTHR31737">
    <property type="entry name" value="PROTEIN TOS1"/>
    <property type="match status" value="1"/>
</dbReference>
<dbReference type="PANTHER" id="PTHR31737:SF2">
    <property type="entry name" value="PROTEIN TOS1"/>
    <property type="match status" value="1"/>
</dbReference>
<evidence type="ECO:0000256" key="1">
    <source>
        <dbReference type="ARBA" id="ARBA00000382"/>
    </source>
</evidence>
<reference evidence="12 13" key="1">
    <citation type="journal article" date="2024" name="J. Plant Pathol.">
        <title>Sequence and assembly of the genome of Seiridium unicorne, isolate CBS 538.82, causal agent of cypress canker disease.</title>
        <authorList>
            <person name="Scali E."/>
            <person name="Rocca G.D."/>
            <person name="Danti R."/>
            <person name="Garbelotto M."/>
            <person name="Barberini S."/>
            <person name="Baroncelli R."/>
            <person name="Emiliani G."/>
        </authorList>
    </citation>
    <scope>NUCLEOTIDE SEQUENCE [LARGE SCALE GENOMIC DNA]</scope>
    <source>
        <strain evidence="12 13">BM-138-508</strain>
    </source>
</reference>
<comment type="catalytic activity">
    <reaction evidence="1">
        <text>Hydrolysis of (1-&gt;3)-beta-D-glucosidic linkages in (1-&gt;3)-beta-D-glucans.</text>
        <dbReference type="EC" id="3.2.1.39"/>
    </reaction>
</comment>
<evidence type="ECO:0000256" key="7">
    <source>
        <dbReference type="ARBA" id="ARBA00023316"/>
    </source>
</evidence>
<feature type="region of interest" description="Disordered" evidence="8">
    <location>
        <begin position="100"/>
        <end position="132"/>
    </location>
</feature>
<gene>
    <name evidence="12" type="ORF">SUNI508_10749</name>
</gene>
<feature type="domain" description="Cell wall protein YJL171C/Tos1 C-terminal" evidence="10">
    <location>
        <begin position="202"/>
        <end position="427"/>
    </location>
</feature>
<keyword evidence="4 9" id="KW-0732">Signal</keyword>
<dbReference type="EC" id="3.2.1.39" evidence="3"/>
<dbReference type="EMBL" id="JARVKF010000420">
    <property type="protein sequence ID" value="KAK9414979.1"/>
    <property type="molecule type" value="Genomic_DNA"/>
</dbReference>
<dbReference type="InterPro" id="IPR018805">
    <property type="entry name" value="YJL171C/Tos1_C"/>
</dbReference>
<evidence type="ECO:0000256" key="2">
    <source>
        <dbReference type="ARBA" id="ARBA00006055"/>
    </source>
</evidence>
<keyword evidence="5" id="KW-0378">Hydrolase</keyword>
<feature type="compositionally biased region" description="Basic residues" evidence="8">
    <location>
        <begin position="102"/>
        <end position="125"/>
    </location>
</feature>
<feature type="region of interest" description="Disordered" evidence="8">
    <location>
        <begin position="171"/>
        <end position="198"/>
    </location>
</feature>
<evidence type="ECO:0000313" key="12">
    <source>
        <dbReference type="EMBL" id="KAK9414979.1"/>
    </source>
</evidence>
<keyword evidence="6" id="KW-0326">Glycosidase</keyword>
<evidence type="ECO:0000313" key="13">
    <source>
        <dbReference type="Proteomes" id="UP001408356"/>
    </source>
</evidence>
<feature type="signal peptide" evidence="9">
    <location>
        <begin position="1"/>
        <end position="17"/>
    </location>
</feature>
<proteinExistence type="inferred from homology"/>
<evidence type="ECO:0000256" key="4">
    <source>
        <dbReference type="ARBA" id="ARBA00022729"/>
    </source>
</evidence>
<evidence type="ECO:0000256" key="8">
    <source>
        <dbReference type="SAM" id="MobiDB-lite"/>
    </source>
</evidence>
<evidence type="ECO:0000259" key="11">
    <source>
        <dbReference type="Pfam" id="PF10290"/>
    </source>
</evidence>
<comment type="caution">
    <text evidence="12">The sequence shown here is derived from an EMBL/GenBank/DDBJ whole genome shotgun (WGS) entry which is preliminary data.</text>
</comment>
<comment type="similarity">
    <text evidence="2">Belongs to the PGA52 family.</text>
</comment>
<evidence type="ECO:0000256" key="3">
    <source>
        <dbReference type="ARBA" id="ARBA00012780"/>
    </source>
</evidence>
<dbReference type="Pfam" id="PF10287">
    <property type="entry name" value="YJL171C_Tos1_C"/>
    <property type="match status" value="1"/>
</dbReference>
<accession>A0ABR2UK09</accession>
<dbReference type="Pfam" id="PF10290">
    <property type="entry name" value="YJL171C_Tos1_N"/>
    <property type="match status" value="1"/>
</dbReference>
<evidence type="ECO:0000256" key="6">
    <source>
        <dbReference type="ARBA" id="ARBA00023295"/>
    </source>
</evidence>
<keyword evidence="13" id="KW-1185">Reference proteome</keyword>
<dbReference type="Proteomes" id="UP001408356">
    <property type="component" value="Unassembled WGS sequence"/>
</dbReference>